<keyword evidence="3" id="KW-1185">Reference proteome</keyword>
<dbReference type="GO" id="GO:0008703">
    <property type="term" value="F:5-amino-6-(5-phosphoribosylamino)uracil reductase activity"/>
    <property type="evidence" value="ECO:0007669"/>
    <property type="project" value="InterPro"/>
</dbReference>
<dbReference type="Gene3D" id="3.40.430.10">
    <property type="entry name" value="Dihydrofolate Reductase, subunit A"/>
    <property type="match status" value="1"/>
</dbReference>
<sequence>MSNIVYIAVSLDGYIADKAGSVDWLHSIPNPEGSDMGFGEFIGRVDALVMGRNTFDMVLSFGIDWPYSKPVFVLSNTMAQVPAGYEDKVFIVNGPLDEVLVTLRRQGYKDLYIDGGVTIQNFLKADLIDEMIITTIPVLLGGGLPLFGDLVTPLNFKHVKCERLLDSLVKNHYLRVRDGVNGK</sequence>
<dbReference type="InterPro" id="IPR024072">
    <property type="entry name" value="DHFR-like_dom_sf"/>
</dbReference>
<reference evidence="2 3" key="1">
    <citation type="submission" date="2018-12" db="EMBL/GenBank/DDBJ databases">
        <authorList>
            <person name="Yu L."/>
        </authorList>
    </citation>
    <scope>NUCLEOTIDE SEQUENCE [LARGE SCALE GENOMIC DNA]</scope>
    <source>
        <strain evidence="2 3">HAW-EB2</strain>
    </source>
</reference>
<protein>
    <submittedName>
        <fullName evidence="2">Dihydrofolate reductase</fullName>
    </submittedName>
</protein>
<dbReference type="PANTHER" id="PTHR38011">
    <property type="entry name" value="DIHYDROFOLATE REDUCTASE FAMILY PROTEIN (AFU_ORTHOLOGUE AFUA_8G06820)"/>
    <property type="match status" value="1"/>
</dbReference>
<dbReference type="InterPro" id="IPR002734">
    <property type="entry name" value="RibDG_C"/>
</dbReference>
<dbReference type="AlphaFoldDB" id="A0A3S0IUD8"/>
<dbReference type="Pfam" id="PF01872">
    <property type="entry name" value="RibD_C"/>
    <property type="match status" value="1"/>
</dbReference>
<organism evidence="2 3">
    <name type="scientific">Shewanella canadensis</name>
    <dbReference type="NCBI Taxonomy" id="271096"/>
    <lineage>
        <taxon>Bacteria</taxon>
        <taxon>Pseudomonadati</taxon>
        <taxon>Pseudomonadota</taxon>
        <taxon>Gammaproteobacteria</taxon>
        <taxon>Alteromonadales</taxon>
        <taxon>Shewanellaceae</taxon>
        <taxon>Shewanella</taxon>
    </lineage>
</organism>
<dbReference type="RefSeq" id="WP_126518943.1">
    <property type="nucleotide sequence ID" value="NZ_RXNU01000002.1"/>
</dbReference>
<evidence type="ECO:0000313" key="3">
    <source>
        <dbReference type="Proteomes" id="UP000267448"/>
    </source>
</evidence>
<dbReference type="OrthoDB" id="9782335at2"/>
<accession>A0A3S0IUD8</accession>
<dbReference type="EMBL" id="RXNU01000002">
    <property type="protein sequence ID" value="RTR39939.1"/>
    <property type="molecule type" value="Genomic_DNA"/>
</dbReference>
<dbReference type="Proteomes" id="UP000267448">
    <property type="component" value="Unassembled WGS sequence"/>
</dbReference>
<dbReference type="PANTHER" id="PTHR38011:SF11">
    <property type="entry name" value="2,5-DIAMINO-6-RIBOSYLAMINO-4(3H)-PYRIMIDINONE 5'-PHOSPHATE REDUCTASE"/>
    <property type="match status" value="1"/>
</dbReference>
<feature type="domain" description="Bacterial bifunctional deaminase-reductase C-terminal" evidence="1">
    <location>
        <begin position="4"/>
        <end position="165"/>
    </location>
</feature>
<name>A0A3S0IUD8_9GAMM</name>
<comment type="caution">
    <text evidence="2">The sequence shown here is derived from an EMBL/GenBank/DDBJ whole genome shotgun (WGS) entry which is preliminary data.</text>
</comment>
<gene>
    <name evidence="2" type="ORF">EKG38_04055</name>
</gene>
<evidence type="ECO:0000313" key="2">
    <source>
        <dbReference type="EMBL" id="RTR39939.1"/>
    </source>
</evidence>
<proteinExistence type="predicted"/>
<dbReference type="GO" id="GO:0009231">
    <property type="term" value="P:riboflavin biosynthetic process"/>
    <property type="evidence" value="ECO:0007669"/>
    <property type="project" value="InterPro"/>
</dbReference>
<evidence type="ECO:0000259" key="1">
    <source>
        <dbReference type="Pfam" id="PF01872"/>
    </source>
</evidence>
<dbReference type="InterPro" id="IPR050765">
    <property type="entry name" value="Riboflavin_Biosynth_HTPR"/>
</dbReference>
<dbReference type="SUPFAM" id="SSF53597">
    <property type="entry name" value="Dihydrofolate reductase-like"/>
    <property type="match status" value="1"/>
</dbReference>